<sequence length="183" mass="20723">MVEQKSADYAITVKGNQETLRNDIAICFENPGPPHFETINKGHGRLEERRIWCSSAINGFVDFPYVAQVMRIDRKSTVIKTNKVTQETAHAITSLSEQKANPACLLALVREHWSIENKLHYVRDTTFDEDRCSIRSATGQRVMASFRNLVISLIRLKTSEKNTAQVLRQNAMKPHLALALMGL</sequence>
<dbReference type="Pfam" id="PF01609">
    <property type="entry name" value="DDE_Tnp_1"/>
    <property type="match status" value="1"/>
</dbReference>
<evidence type="ECO:0000313" key="3">
    <source>
        <dbReference type="Proteomes" id="UP000231343"/>
    </source>
</evidence>
<dbReference type="EMBL" id="PEYM01000064">
    <property type="protein sequence ID" value="PIS30055.1"/>
    <property type="molecule type" value="Genomic_DNA"/>
</dbReference>
<dbReference type="PANTHER" id="PTHR30298:SF0">
    <property type="entry name" value="PROTEIN YBFL-RELATED"/>
    <property type="match status" value="1"/>
</dbReference>
<feature type="domain" description="Transposase IS4-like" evidence="1">
    <location>
        <begin position="2"/>
        <end position="151"/>
    </location>
</feature>
<dbReference type="GO" id="GO:0003677">
    <property type="term" value="F:DNA binding"/>
    <property type="evidence" value="ECO:0007669"/>
    <property type="project" value="InterPro"/>
</dbReference>
<dbReference type="InterPro" id="IPR047647">
    <property type="entry name" value="ISAs1_transpos"/>
</dbReference>
<organism evidence="2 3">
    <name type="scientific">Candidatus Saganbacteria bacterium CG08_land_8_20_14_0_20_45_16</name>
    <dbReference type="NCBI Taxonomy" id="2014293"/>
    <lineage>
        <taxon>Bacteria</taxon>
        <taxon>Bacillati</taxon>
        <taxon>Saganbacteria</taxon>
    </lineage>
</organism>
<dbReference type="GO" id="GO:0004803">
    <property type="term" value="F:transposase activity"/>
    <property type="evidence" value="ECO:0007669"/>
    <property type="project" value="InterPro"/>
</dbReference>
<dbReference type="AlphaFoldDB" id="A0A2H0Y0R6"/>
<dbReference type="GO" id="GO:0006313">
    <property type="term" value="P:DNA transposition"/>
    <property type="evidence" value="ECO:0007669"/>
    <property type="project" value="InterPro"/>
</dbReference>
<evidence type="ECO:0000259" key="1">
    <source>
        <dbReference type="Pfam" id="PF01609"/>
    </source>
</evidence>
<gene>
    <name evidence="2" type="ORF">COT42_03710</name>
</gene>
<dbReference type="NCBIfam" id="NF033564">
    <property type="entry name" value="transpos_ISAs1"/>
    <property type="match status" value="1"/>
</dbReference>
<comment type="caution">
    <text evidence="2">The sequence shown here is derived from an EMBL/GenBank/DDBJ whole genome shotgun (WGS) entry which is preliminary data.</text>
</comment>
<dbReference type="Proteomes" id="UP000231343">
    <property type="component" value="Unassembled WGS sequence"/>
</dbReference>
<name>A0A2H0Y0R6_UNCSA</name>
<dbReference type="InterPro" id="IPR051698">
    <property type="entry name" value="Transposase_11-like"/>
</dbReference>
<protein>
    <recommendedName>
        <fullName evidence="1">Transposase IS4-like domain-containing protein</fullName>
    </recommendedName>
</protein>
<proteinExistence type="predicted"/>
<reference evidence="2 3" key="1">
    <citation type="submission" date="2017-09" db="EMBL/GenBank/DDBJ databases">
        <title>Depth-based differentiation of microbial function through sediment-hosted aquifers and enrichment of novel symbionts in the deep terrestrial subsurface.</title>
        <authorList>
            <person name="Probst A.J."/>
            <person name="Ladd B."/>
            <person name="Jarett J.K."/>
            <person name="Geller-Mcgrath D.E."/>
            <person name="Sieber C.M."/>
            <person name="Emerson J.B."/>
            <person name="Anantharaman K."/>
            <person name="Thomas B.C."/>
            <person name="Malmstrom R."/>
            <person name="Stieglmeier M."/>
            <person name="Klingl A."/>
            <person name="Woyke T."/>
            <person name="Ryan C.M."/>
            <person name="Banfield J.F."/>
        </authorList>
    </citation>
    <scope>NUCLEOTIDE SEQUENCE [LARGE SCALE GENOMIC DNA]</scope>
    <source>
        <strain evidence="2">CG08_land_8_20_14_0_20_45_16</strain>
    </source>
</reference>
<dbReference type="PANTHER" id="PTHR30298">
    <property type="entry name" value="H REPEAT-ASSOCIATED PREDICTED TRANSPOSASE"/>
    <property type="match status" value="1"/>
</dbReference>
<accession>A0A2H0Y0R6</accession>
<dbReference type="InterPro" id="IPR002559">
    <property type="entry name" value="Transposase_11"/>
</dbReference>
<evidence type="ECO:0000313" key="2">
    <source>
        <dbReference type="EMBL" id="PIS30055.1"/>
    </source>
</evidence>